<feature type="domain" description="Protein kinase" evidence="12">
    <location>
        <begin position="1"/>
        <end position="268"/>
    </location>
</feature>
<keyword evidence="4" id="KW-0732">Signal</keyword>
<dbReference type="Gene3D" id="1.10.510.10">
    <property type="entry name" value="Transferase(Phosphotransferase) domain 1"/>
    <property type="match status" value="1"/>
</dbReference>
<keyword evidence="3" id="KW-0812">Transmembrane</keyword>
<keyword evidence="14" id="KW-1185">Reference proteome</keyword>
<keyword evidence="8" id="KW-1133">Transmembrane helix</keyword>
<evidence type="ECO:0000256" key="11">
    <source>
        <dbReference type="RuleBase" id="RU000304"/>
    </source>
</evidence>
<keyword evidence="9" id="KW-0472">Membrane</keyword>
<dbReference type="Gene3D" id="3.30.200.20">
    <property type="entry name" value="Phosphorylase Kinase, domain 1"/>
    <property type="match status" value="1"/>
</dbReference>
<evidence type="ECO:0000313" key="13">
    <source>
        <dbReference type="EMBL" id="KAF3320648.1"/>
    </source>
</evidence>
<dbReference type="InterPro" id="IPR000719">
    <property type="entry name" value="Prot_kinase_dom"/>
</dbReference>
<dbReference type="AlphaFoldDB" id="A0A833QI04"/>
<evidence type="ECO:0000256" key="4">
    <source>
        <dbReference type="ARBA" id="ARBA00022729"/>
    </source>
</evidence>
<dbReference type="InterPro" id="IPR011009">
    <property type="entry name" value="Kinase-like_dom_sf"/>
</dbReference>
<dbReference type="PROSITE" id="PS00107">
    <property type="entry name" value="PROTEIN_KINASE_ATP"/>
    <property type="match status" value="1"/>
</dbReference>
<dbReference type="SUPFAM" id="SSF56112">
    <property type="entry name" value="Protein kinase-like (PK-like)"/>
    <property type="match status" value="1"/>
</dbReference>
<comment type="similarity">
    <text evidence="11">Belongs to the protein kinase superfamily.</text>
</comment>
<dbReference type="PANTHER" id="PTHR47974">
    <property type="entry name" value="OS07G0415500 PROTEIN"/>
    <property type="match status" value="1"/>
</dbReference>
<reference evidence="13" key="1">
    <citation type="submission" date="2020-01" db="EMBL/GenBank/DDBJ databases">
        <title>Genome sequence of Kobresia littledalei, the first chromosome-level genome in the family Cyperaceae.</title>
        <authorList>
            <person name="Qu G."/>
        </authorList>
    </citation>
    <scope>NUCLEOTIDE SEQUENCE</scope>
    <source>
        <strain evidence="13">C.B.Clarke</strain>
        <tissue evidence="13">Leaf</tissue>
    </source>
</reference>
<evidence type="ECO:0000259" key="12">
    <source>
        <dbReference type="PROSITE" id="PS50011"/>
    </source>
</evidence>
<dbReference type="EMBL" id="SWLB01000028">
    <property type="protein sequence ID" value="KAF3320648.1"/>
    <property type="molecule type" value="Genomic_DNA"/>
</dbReference>
<keyword evidence="13" id="KW-0675">Receptor</keyword>
<comment type="caution">
    <text evidence="13">The sequence shown here is derived from an EMBL/GenBank/DDBJ whole genome shotgun (WGS) entry which is preliminary data.</text>
</comment>
<dbReference type="SMART" id="SM00220">
    <property type="entry name" value="S_TKc"/>
    <property type="match status" value="1"/>
</dbReference>
<evidence type="ECO:0000256" key="6">
    <source>
        <dbReference type="ARBA" id="ARBA00022777"/>
    </source>
</evidence>
<evidence type="ECO:0000256" key="5">
    <source>
        <dbReference type="ARBA" id="ARBA00022741"/>
    </source>
</evidence>
<sequence length="413" mass="46230">MNFQTKIGSGGFGSVYKGQLPDNSEVAVKMIEGAGVHGRKEFCTEIAVIGNIHHVNLVRLRGYCAQGPHRLLVYEYMNLGSLDRSLFRPTGKTLDWSERMNIAIGAARGIAYLHSGCQPKILHCDIKPENILLNDEGQVKIADFGLAKLLTPEQTGLFTTMRGTRGYLAPEWLANTLISDRTDVYSFGMVLLELVRGRKNRSEHMNDGESKCSVTTSGSYTGYKYFPLVALQMHEKRCYEDLADPRLEGKLDASEIETGTIQVWEPRVESLEFLRLYGRGVLGGSSNGGTFDVVDEFMMNKVLVINHLIMRNNFFTASLEYEGQEGGFSSLFVILLLFILTKKSPLPVVFWLDDVLYNIASYVLTDLTRSGTKGLKYCLDSCHNPHLLTLTISDFLSPWPTPQKLKFSQELDV</sequence>
<feature type="binding site" evidence="10">
    <location>
        <position position="29"/>
    </location>
    <ligand>
        <name>ATP</name>
        <dbReference type="ChEBI" id="CHEBI:30616"/>
    </ligand>
</feature>
<dbReference type="GO" id="GO:0005524">
    <property type="term" value="F:ATP binding"/>
    <property type="evidence" value="ECO:0007669"/>
    <property type="project" value="UniProtKB-UniRule"/>
</dbReference>
<evidence type="ECO:0000313" key="14">
    <source>
        <dbReference type="Proteomes" id="UP000623129"/>
    </source>
</evidence>
<dbReference type="FunFam" id="1.10.510.10:FF:001424">
    <property type="entry name" value="Protein kinase superfamily protein"/>
    <property type="match status" value="1"/>
</dbReference>
<keyword evidence="5 10" id="KW-0547">Nucleotide-binding</keyword>
<evidence type="ECO:0000256" key="7">
    <source>
        <dbReference type="ARBA" id="ARBA00022840"/>
    </source>
</evidence>
<keyword evidence="7 10" id="KW-0067">ATP-binding</keyword>
<accession>A0A833QI04</accession>
<dbReference type="GO" id="GO:0004674">
    <property type="term" value="F:protein serine/threonine kinase activity"/>
    <property type="evidence" value="ECO:0007669"/>
    <property type="project" value="UniProtKB-KW"/>
</dbReference>
<evidence type="ECO:0000256" key="10">
    <source>
        <dbReference type="PROSITE-ProRule" id="PRU10141"/>
    </source>
</evidence>
<evidence type="ECO:0000256" key="9">
    <source>
        <dbReference type="ARBA" id="ARBA00023136"/>
    </source>
</evidence>
<keyword evidence="6 13" id="KW-0418">Kinase</keyword>
<evidence type="ECO:0000256" key="8">
    <source>
        <dbReference type="ARBA" id="ARBA00022989"/>
    </source>
</evidence>
<dbReference type="OrthoDB" id="1530339at2759"/>
<keyword evidence="2" id="KW-0808">Transferase</keyword>
<dbReference type="InterPro" id="IPR017441">
    <property type="entry name" value="Protein_kinase_ATP_BS"/>
</dbReference>
<gene>
    <name evidence="13" type="ORF">FCM35_KLT14782</name>
</gene>
<dbReference type="PROSITE" id="PS50011">
    <property type="entry name" value="PROTEIN_KINASE_DOM"/>
    <property type="match status" value="1"/>
</dbReference>
<protein>
    <submittedName>
        <fullName evidence="13">Putative D-mannose binding lectin receptor-like protein kinase family protein</fullName>
    </submittedName>
</protein>
<name>A0A833QI04_9POAL</name>
<dbReference type="PANTHER" id="PTHR47974:SF27">
    <property type="entry name" value="RECEPTOR-LIKE SERINE_THREONINE-PROTEIN KINASE"/>
    <property type="match status" value="1"/>
</dbReference>
<dbReference type="PROSITE" id="PS00108">
    <property type="entry name" value="PROTEIN_KINASE_ST"/>
    <property type="match status" value="1"/>
</dbReference>
<keyword evidence="11" id="KW-0723">Serine/threonine-protein kinase</keyword>
<dbReference type="GO" id="GO:0030246">
    <property type="term" value="F:carbohydrate binding"/>
    <property type="evidence" value="ECO:0007669"/>
    <property type="project" value="UniProtKB-KW"/>
</dbReference>
<dbReference type="FunFam" id="3.30.200.20:FF:000178">
    <property type="entry name" value="serine/threonine-protein kinase PBS1-like"/>
    <property type="match status" value="1"/>
</dbReference>
<organism evidence="13 14">
    <name type="scientific">Carex littledalei</name>
    <dbReference type="NCBI Taxonomy" id="544730"/>
    <lineage>
        <taxon>Eukaryota</taxon>
        <taxon>Viridiplantae</taxon>
        <taxon>Streptophyta</taxon>
        <taxon>Embryophyta</taxon>
        <taxon>Tracheophyta</taxon>
        <taxon>Spermatophyta</taxon>
        <taxon>Magnoliopsida</taxon>
        <taxon>Liliopsida</taxon>
        <taxon>Poales</taxon>
        <taxon>Cyperaceae</taxon>
        <taxon>Cyperoideae</taxon>
        <taxon>Cariceae</taxon>
        <taxon>Carex</taxon>
        <taxon>Carex subgen. Euthyceras</taxon>
    </lineage>
</organism>
<evidence type="ECO:0000256" key="2">
    <source>
        <dbReference type="ARBA" id="ARBA00022679"/>
    </source>
</evidence>
<dbReference type="GO" id="GO:0016020">
    <property type="term" value="C:membrane"/>
    <property type="evidence" value="ECO:0007669"/>
    <property type="project" value="UniProtKB-SubCell"/>
</dbReference>
<evidence type="ECO:0000256" key="3">
    <source>
        <dbReference type="ARBA" id="ARBA00022692"/>
    </source>
</evidence>
<dbReference type="InterPro" id="IPR008271">
    <property type="entry name" value="Ser/Thr_kinase_AS"/>
</dbReference>
<evidence type="ECO:0000256" key="1">
    <source>
        <dbReference type="ARBA" id="ARBA00004167"/>
    </source>
</evidence>
<dbReference type="Pfam" id="PF00069">
    <property type="entry name" value="Pkinase"/>
    <property type="match status" value="1"/>
</dbReference>
<dbReference type="Proteomes" id="UP000623129">
    <property type="component" value="Unassembled WGS sequence"/>
</dbReference>
<comment type="subcellular location">
    <subcellularLocation>
        <location evidence="1">Membrane</location>
        <topology evidence="1">Single-pass membrane protein</topology>
    </subcellularLocation>
</comment>
<keyword evidence="13" id="KW-0430">Lectin</keyword>
<proteinExistence type="inferred from homology"/>